<dbReference type="AlphaFoldDB" id="A0A9N7Y3S5"/>
<evidence type="ECO:0000313" key="2">
    <source>
        <dbReference type="EMBL" id="CAB1417150.1"/>
    </source>
</evidence>
<dbReference type="Proteomes" id="UP001153269">
    <property type="component" value="Unassembled WGS sequence"/>
</dbReference>
<feature type="compositionally biased region" description="Basic residues" evidence="1">
    <location>
        <begin position="68"/>
        <end position="86"/>
    </location>
</feature>
<protein>
    <submittedName>
        <fullName evidence="2">Uncharacterized protein</fullName>
    </submittedName>
</protein>
<reference evidence="2" key="1">
    <citation type="submission" date="2020-03" db="EMBL/GenBank/DDBJ databases">
        <authorList>
            <person name="Weist P."/>
        </authorList>
    </citation>
    <scope>NUCLEOTIDE SEQUENCE</scope>
</reference>
<proteinExistence type="predicted"/>
<feature type="compositionally biased region" description="Basic and acidic residues" evidence="1">
    <location>
        <begin position="223"/>
        <end position="236"/>
    </location>
</feature>
<organism evidence="2 3">
    <name type="scientific">Pleuronectes platessa</name>
    <name type="common">European plaice</name>
    <dbReference type="NCBI Taxonomy" id="8262"/>
    <lineage>
        <taxon>Eukaryota</taxon>
        <taxon>Metazoa</taxon>
        <taxon>Chordata</taxon>
        <taxon>Craniata</taxon>
        <taxon>Vertebrata</taxon>
        <taxon>Euteleostomi</taxon>
        <taxon>Actinopterygii</taxon>
        <taxon>Neopterygii</taxon>
        <taxon>Teleostei</taxon>
        <taxon>Neoteleostei</taxon>
        <taxon>Acanthomorphata</taxon>
        <taxon>Carangaria</taxon>
        <taxon>Pleuronectiformes</taxon>
        <taxon>Pleuronectoidei</taxon>
        <taxon>Pleuronectidae</taxon>
        <taxon>Pleuronectes</taxon>
    </lineage>
</organism>
<comment type="caution">
    <text evidence="2">The sequence shown here is derived from an EMBL/GenBank/DDBJ whole genome shotgun (WGS) entry which is preliminary data.</text>
</comment>
<evidence type="ECO:0000256" key="1">
    <source>
        <dbReference type="SAM" id="MobiDB-lite"/>
    </source>
</evidence>
<feature type="region of interest" description="Disordered" evidence="1">
    <location>
        <begin position="1"/>
        <end position="102"/>
    </location>
</feature>
<keyword evidence="3" id="KW-1185">Reference proteome</keyword>
<sequence>MESSGSPTPSAVVHPSISGSSDTHDRPGTAGQDQTLEMDEFSWRSQRTEKCSEEEKDEEADGAEAAHSMKRMRSRMKIKQPQHRSQRSITAADDSESMEQRGTDVDSALESQGQRCHPQLTLQEITDGQRLGSLSLFQPDRAKHCGVMLASSDFPELDGRKPQLSASLPVCERESLERHGGKKFGFRQRERGHRVLTVGREVVFRLLPTTGFSAQFQVQSSSPDDHRGKPARAKESELTGKCTRVYNQNMAAYKFCLPHQVEDDKQMKLWPEYECLFIASCRTTY</sequence>
<dbReference type="EMBL" id="CADEAL010000248">
    <property type="protein sequence ID" value="CAB1417150.1"/>
    <property type="molecule type" value="Genomic_DNA"/>
</dbReference>
<accession>A0A9N7Y3S5</accession>
<feature type="region of interest" description="Disordered" evidence="1">
    <location>
        <begin position="217"/>
        <end position="236"/>
    </location>
</feature>
<name>A0A9N7Y3S5_PLEPL</name>
<evidence type="ECO:0000313" key="3">
    <source>
        <dbReference type="Proteomes" id="UP001153269"/>
    </source>
</evidence>
<gene>
    <name evidence="2" type="ORF">PLEPLA_LOCUS4951</name>
</gene>